<proteinExistence type="inferred from homology"/>
<dbReference type="RefSeq" id="WP_197114621.1">
    <property type="nucleotide sequence ID" value="NZ_JACBXQ010000002.1"/>
</dbReference>
<feature type="transmembrane region" description="Helical" evidence="11">
    <location>
        <begin position="50"/>
        <end position="74"/>
    </location>
</feature>
<dbReference type="Proteomes" id="UP000721415">
    <property type="component" value="Unassembled WGS sequence"/>
</dbReference>
<feature type="transmembrane region" description="Helical" evidence="11">
    <location>
        <begin position="178"/>
        <end position="196"/>
    </location>
</feature>
<accession>A0ABS0LPF9</accession>
<evidence type="ECO:0000256" key="1">
    <source>
        <dbReference type="ARBA" id="ARBA00004651"/>
    </source>
</evidence>
<feature type="compositionally biased region" description="Basic residues" evidence="10">
    <location>
        <begin position="306"/>
        <end position="317"/>
    </location>
</feature>
<organism evidence="13 14">
    <name type="scientific">Facklamia lactis</name>
    <dbReference type="NCBI Taxonomy" id="2749967"/>
    <lineage>
        <taxon>Bacteria</taxon>
        <taxon>Bacillati</taxon>
        <taxon>Bacillota</taxon>
        <taxon>Bacilli</taxon>
        <taxon>Lactobacillales</taxon>
        <taxon>Aerococcaceae</taxon>
        <taxon>Facklamia</taxon>
    </lineage>
</organism>
<feature type="compositionally biased region" description="Basic and acidic residues" evidence="10">
    <location>
        <begin position="273"/>
        <end position="298"/>
    </location>
</feature>
<keyword evidence="3" id="KW-1003">Cell membrane</keyword>
<evidence type="ECO:0000259" key="12">
    <source>
        <dbReference type="Pfam" id="PF02096"/>
    </source>
</evidence>
<evidence type="ECO:0000256" key="7">
    <source>
        <dbReference type="ARBA" id="ARBA00023136"/>
    </source>
</evidence>
<dbReference type="PROSITE" id="PS51257">
    <property type="entry name" value="PROKAR_LIPOPROTEIN"/>
    <property type="match status" value="1"/>
</dbReference>
<feature type="domain" description="Membrane insertase YidC/Oxa/ALB C-terminal" evidence="12">
    <location>
        <begin position="60"/>
        <end position="255"/>
    </location>
</feature>
<dbReference type="InterPro" id="IPR028055">
    <property type="entry name" value="YidC/Oxa/ALB_C"/>
</dbReference>
<evidence type="ECO:0000313" key="13">
    <source>
        <dbReference type="EMBL" id="MBG9985862.1"/>
    </source>
</evidence>
<keyword evidence="8" id="KW-0143">Chaperone</keyword>
<keyword evidence="5" id="KW-0653">Protein transport</keyword>
<evidence type="ECO:0000256" key="10">
    <source>
        <dbReference type="SAM" id="MobiDB-lite"/>
    </source>
</evidence>
<dbReference type="EMBL" id="JACBXQ010000002">
    <property type="protein sequence ID" value="MBG9985862.1"/>
    <property type="molecule type" value="Genomic_DNA"/>
</dbReference>
<dbReference type="CDD" id="cd20070">
    <property type="entry name" value="5TM_YidC_Alb3"/>
    <property type="match status" value="1"/>
</dbReference>
<protein>
    <submittedName>
        <fullName evidence="13">Membrane protein insertase YidC</fullName>
    </submittedName>
</protein>
<dbReference type="InterPro" id="IPR001708">
    <property type="entry name" value="YidC/ALB3/OXA1/COX18"/>
</dbReference>
<evidence type="ECO:0000256" key="8">
    <source>
        <dbReference type="ARBA" id="ARBA00023186"/>
    </source>
</evidence>
<keyword evidence="4 9" id="KW-0812">Transmembrane</keyword>
<dbReference type="NCBIfam" id="TIGR03592">
    <property type="entry name" value="yidC_oxa1_cterm"/>
    <property type="match status" value="1"/>
</dbReference>
<dbReference type="InterPro" id="IPR047196">
    <property type="entry name" value="YidC_ALB_C"/>
</dbReference>
<keyword evidence="14" id="KW-1185">Reference proteome</keyword>
<comment type="caution">
    <text evidence="13">The sequence shown here is derived from an EMBL/GenBank/DDBJ whole genome shotgun (WGS) entry which is preliminary data.</text>
</comment>
<evidence type="ECO:0000256" key="4">
    <source>
        <dbReference type="ARBA" id="ARBA00022692"/>
    </source>
</evidence>
<name>A0ABS0LPF9_9LACT</name>
<evidence type="ECO:0000256" key="11">
    <source>
        <dbReference type="SAM" id="Phobius"/>
    </source>
</evidence>
<feature type="region of interest" description="Disordered" evidence="10">
    <location>
        <begin position="273"/>
        <end position="317"/>
    </location>
</feature>
<dbReference type="PANTHER" id="PTHR12428:SF65">
    <property type="entry name" value="CYTOCHROME C OXIDASE ASSEMBLY PROTEIN COX18, MITOCHONDRIAL"/>
    <property type="match status" value="1"/>
</dbReference>
<evidence type="ECO:0000256" key="9">
    <source>
        <dbReference type="RuleBase" id="RU003945"/>
    </source>
</evidence>
<dbReference type="PANTHER" id="PTHR12428">
    <property type="entry name" value="OXA1"/>
    <property type="match status" value="1"/>
</dbReference>
<keyword evidence="6 11" id="KW-1133">Transmembrane helix</keyword>
<evidence type="ECO:0000256" key="3">
    <source>
        <dbReference type="ARBA" id="ARBA00022475"/>
    </source>
</evidence>
<gene>
    <name evidence="13" type="primary">yidC</name>
    <name evidence="13" type="ORF">HZY91_03020</name>
</gene>
<evidence type="ECO:0000256" key="6">
    <source>
        <dbReference type="ARBA" id="ARBA00022989"/>
    </source>
</evidence>
<reference evidence="13 14" key="1">
    <citation type="submission" date="2020-07" db="EMBL/GenBank/DDBJ databases">
        <title>Facklamia lactis sp. nov., isolated from raw milk.</title>
        <authorList>
            <person name="Doll E.V."/>
            <person name="Huptas C."/>
            <person name="Staib L."/>
            <person name="Wenning M."/>
            <person name="Scherer S."/>
        </authorList>
    </citation>
    <scope>NUCLEOTIDE SEQUENCE [LARGE SCALE GENOMIC DNA]</scope>
    <source>
        <strain evidence="13 14">DSM 111018</strain>
    </source>
</reference>
<comment type="similarity">
    <text evidence="9">Belongs to the OXA1/ALB3/YidC family.</text>
</comment>
<keyword evidence="7 11" id="KW-0472">Membrane</keyword>
<evidence type="ECO:0000256" key="5">
    <source>
        <dbReference type="ARBA" id="ARBA00022927"/>
    </source>
</evidence>
<sequence length="317" mass="35583">MNFIKKHWKFIFLISMVALMASGCVSYDKSGNPSGAIYEYVGIPTARFMDWIANIFGGSYGIAIIIITIITRLFMLPSTYKMTKGTMTSSAKMKYAQPEIKEIQDEMNETDDPQEKAALQQELMKVYSKYDISMLSGVSGCLPMLIQLPIISAVYAAVRSSDKIAESSFLGIDLGERSILIVVLVAVSAFLTGWLMQKSNPTPTADNPTANQMQSSMLIMNPLMLGWFTFVSNAGMGLYFLTGSIWSLLQQVYMNHVAKPKIQKEIDQQVEKYKNIPREKRQSKVRKQKEAIEKENAKRIVPVKANSKKRNAGKQKK</sequence>
<evidence type="ECO:0000256" key="2">
    <source>
        <dbReference type="ARBA" id="ARBA00022448"/>
    </source>
</evidence>
<dbReference type="PRINTS" id="PR00701">
    <property type="entry name" value="60KDINNERMP"/>
</dbReference>
<keyword evidence="2" id="KW-0813">Transport</keyword>
<dbReference type="Pfam" id="PF02096">
    <property type="entry name" value="60KD_IMP"/>
    <property type="match status" value="1"/>
</dbReference>
<feature type="transmembrane region" description="Helical" evidence="11">
    <location>
        <begin position="134"/>
        <end position="158"/>
    </location>
</feature>
<comment type="subcellular location">
    <subcellularLocation>
        <location evidence="1">Cell membrane</location>
        <topology evidence="1">Multi-pass membrane protein</topology>
    </subcellularLocation>
    <subcellularLocation>
        <location evidence="9">Membrane</location>
        <topology evidence="9">Multi-pass membrane protein</topology>
    </subcellularLocation>
</comment>
<evidence type="ECO:0000313" key="14">
    <source>
        <dbReference type="Proteomes" id="UP000721415"/>
    </source>
</evidence>
<feature type="transmembrane region" description="Helical" evidence="11">
    <location>
        <begin position="217"/>
        <end position="241"/>
    </location>
</feature>